<dbReference type="Pfam" id="PF14240">
    <property type="entry name" value="YHYH"/>
    <property type="match status" value="1"/>
</dbReference>
<dbReference type="Proteomes" id="UP000231742">
    <property type="component" value="Unassembled WGS sequence"/>
</dbReference>
<name>A0A2M9D9Q3_9MICO</name>
<dbReference type="PANTHER" id="PTHR30289">
    <property type="entry name" value="UNCHARACTERIZED PROTEIN YBCL-RELATED"/>
    <property type="match status" value="1"/>
</dbReference>
<dbReference type="RefSeq" id="WP_100389057.1">
    <property type="nucleotide sequence ID" value="NZ_BMZU01000001.1"/>
</dbReference>
<dbReference type="PANTHER" id="PTHR30289:SF8">
    <property type="entry name" value="YHYH DOMAIN-CONTAINING PROTEIN"/>
    <property type="match status" value="1"/>
</dbReference>
<evidence type="ECO:0000259" key="2">
    <source>
        <dbReference type="Pfam" id="PF14240"/>
    </source>
</evidence>
<gene>
    <name evidence="3" type="ORF">CLV85_1667</name>
</gene>
<proteinExistence type="predicted"/>
<organism evidence="3 4">
    <name type="scientific">Salinibacterium amurskyense</name>
    <dbReference type="NCBI Taxonomy" id="205941"/>
    <lineage>
        <taxon>Bacteria</taxon>
        <taxon>Bacillati</taxon>
        <taxon>Actinomycetota</taxon>
        <taxon>Actinomycetes</taxon>
        <taxon>Micrococcales</taxon>
        <taxon>Microbacteriaceae</taxon>
        <taxon>Salinibacterium</taxon>
    </lineage>
</organism>
<keyword evidence="1" id="KW-0732">Signal</keyword>
<evidence type="ECO:0000313" key="4">
    <source>
        <dbReference type="Proteomes" id="UP000231742"/>
    </source>
</evidence>
<dbReference type="EMBL" id="PGFH01000001">
    <property type="protein sequence ID" value="PJJ82466.1"/>
    <property type="molecule type" value="Genomic_DNA"/>
</dbReference>
<dbReference type="PROSITE" id="PS51257">
    <property type="entry name" value="PROKAR_LIPOPROTEIN"/>
    <property type="match status" value="1"/>
</dbReference>
<feature type="chain" id="PRO_5038355475" evidence="1">
    <location>
        <begin position="24"/>
        <end position="315"/>
    </location>
</feature>
<feature type="signal peptide" evidence="1">
    <location>
        <begin position="1"/>
        <end position="23"/>
    </location>
</feature>
<reference evidence="3 4" key="1">
    <citation type="submission" date="2017-11" db="EMBL/GenBank/DDBJ databases">
        <title>Genomic Encyclopedia of Archaeal and Bacterial Type Strains, Phase II (KMG-II): From Individual Species to Whole Genera.</title>
        <authorList>
            <person name="Goeker M."/>
        </authorList>
    </citation>
    <scope>NUCLEOTIDE SEQUENCE [LARGE SCALE GENOMIC DNA]</scope>
    <source>
        <strain evidence="3 4">DSM 16400</strain>
    </source>
</reference>
<protein>
    <submittedName>
        <fullName evidence="3">YHYH protein</fullName>
    </submittedName>
</protein>
<comment type="caution">
    <text evidence="3">The sequence shown here is derived from an EMBL/GenBank/DDBJ whole genome shotgun (WGS) entry which is preliminary data.</text>
</comment>
<feature type="domain" description="YHYH" evidence="2">
    <location>
        <begin position="115"/>
        <end position="288"/>
    </location>
</feature>
<dbReference type="InterPro" id="IPR025924">
    <property type="entry name" value="YHYH_dom"/>
</dbReference>
<dbReference type="OrthoDB" id="9796530at2"/>
<accession>A0A2M9D9Q3</accession>
<sequence length="315" mass="32240">MKRRFSTVAATSVLLLALAGCTAAESTDAETSTPTVEATESATTATTASFAASNGDCDAMAATLREVESANPDLVDPELSAVCDGDTLTITSNSIPDYLYIATTPGSPKVSEVTMTIPVNPTVADEPTDVPLLGALGVAVNGVPIYGPTEGTGGDVKSLAGALSECGSHSGPADFHLHWFGYADGVDCLYDADEVETGESLVIGWAADGYPIMSGVVCSDDECSETVQLTSSWQLTDESLFATDTWAAHSYVEGSGDLDECNGRVDSDGQYRYYSTTTFPYFVGCYYGDVADDALGGNNAANPGGGAGGMPGAGG</sequence>
<keyword evidence="4" id="KW-1185">Reference proteome</keyword>
<evidence type="ECO:0000313" key="3">
    <source>
        <dbReference type="EMBL" id="PJJ82466.1"/>
    </source>
</evidence>
<evidence type="ECO:0000256" key="1">
    <source>
        <dbReference type="SAM" id="SignalP"/>
    </source>
</evidence>
<dbReference type="AlphaFoldDB" id="A0A2M9D9Q3"/>